<dbReference type="VEuPathDB" id="FungiDB:LEMA_P098720.1"/>
<gene>
    <name evidence="1" type="ORF">LEMA_P098720.1</name>
</gene>
<evidence type="ECO:0000313" key="1">
    <source>
        <dbReference type="EMBL" id="CBX98463.1"/>
    </source>
</evidence>
<proteinExistence type="predicted"/>
<name>E5A4B8_LEPMJ</name>
<dbReference type="HOGENOM" id="CLU_2373168_0_0_1"/>
<dbReference type="OrthoDB" id="3913514at2759"/>
<protein>
    <submittedName>
        <fullName evidence="1">Uncharacterized protein</fullName>
    </submittedName>
</protein>
<evidence type="ECO:0000313" key="2">
    <source>
        <dbReference type="Proteomes" id="UP000002668"/>
    </source>
</evidence>
<sequence length="95" mass="10742">MSTSKTEDQPAQEAIEATNDVNALMQGTLFKKGDTVHMSVVENGVRDMGIFKIHKGRYSESKATAVFQLWDEEKKAVHNKGKWYRDGVLKMERPA</sequence>
<dbReference type="AlphaFoldDB" id="E5A4B8"/>
<dbReference type="EMBL" id="FP929133">
    <property type="protein sequence ID" value="CBX98463.1"/>
    <property type="molecule type" value="Genomic_DNA"/>
</dbReference>
<keyword evidence="2" id="KW-1185">Reference proteome</keyword>
<dbReference type="Proteomes" id="UP000002668">
    <property type="component" value="Genome"/>
</dbReference>
<organism evidence="2">
    <name type="scientific">Leptosphaeria maculans (strain JN3 / isolate v23.1.3 / race Av1-4-5-6-7-8)</name>
    <name type="common">Blackleg fungus</name>
    <name type="synonym">Phoma lingam</name>
    <dbReference type="NCBI Taxonomy" id="985895"/>
    <lineage>
        <taxon>Eukaryota</taxon>
        <taxon>Fungi</taxon>
        <taxon>Dikarya</taxon>
        <taxon>Ascomycota</taxon>
        <taxon>Pezizomycotina</taxon>
        <taxon>Dothideomycetes</taxon>
        <taxon>Pleosporomycetidae</taxon>
        <taxon>Pleosporales</taxon>
        <taxon>Pleosporineae</taxon>
        <taxon>Leptosphaeriaceae</taxon>
        <taxon>Plenodomus</taxon>
        <taxon>Plenodomus lingam/Leptosphaeria maculans species complex</taxon>
    </lineage>
</organism>
<accession>E5A4B8</accession>
<reference evidence="2" key="1">
    <citation type="journal article" date="2011" name="Nat. Commun.">
        <title>Effector diversification within compartments of the Leptosphaeria maculans genome affected by Repeat-Induced Point mutations.</title>
        <authorList>
            <person name="Rouxel T."/>
            <person name="Grandaubert J."/>
            <person name="Hane J.K."/>
            <person name="Hoede C."/>
            <person name="van de Wouw A.P."/>
            <person name="Couloux A."/>
            <person name="Dominguez V."/>
            <person name="Anthouard V."/>
            <person name="Bally P."/>
            <person name="Bourras S."/>
            <person name="Cozijnsen A.J."/>
            <person name="Ciuffetti L.M."/>
            <person name="Degrave A."/>
            <person name="Dilmaghani A."/>
            <person name="Duret L."/>
            <person name="Fudal I."/>
            <person name="Goodwin S.B."/>
            <person name="Gout L."/>
            <person name="Glaser N."/>
            <person name="Linglin J."/>
            <person name="Kema G.H.J."/>
            <person name="Lapalu N."/>
            <person name="Lawrence C.B."/>
            <person name="May K."/>
            <person name="Meyer M."/>
            <person name="Ollivier B."/>
            <person name="Poulain J."/>
            <person name="Schoch C.L."/>
            <person name="Simon A."/>
            <person name="Spatafora J.W."/>
            <person name="Stachowiak A."/>
            <person name="Turgeon B.G."/>
            <person name="Tyler B.M."/>
            <person name="Vincent D."/>
            <person name="Weissenbach J."/>
            <person name="Amselem J."/>
            <person name="Quesneville H."/>
            <person name="Oliver R.P."/>
            <person name="Wincker P."/>
            <person name="Balesdent M.-H."/>
            <person name="Howlett B.J."/>
        </authorList>
    </citation>
    <scope>NUCLEOTIDE SEQUENCE [LARGE SCALE GENOMIC DNA]</scope>
    <source>
        <strain evidence="2">JN3 / isolate v23.1.3 / race Av1-4-5-6-7-8</strain>
    </source>
</reference>
<dbReference type="InParanoid" id="E5A4B8"/>